<keyword evidence="1" id="KW-0812">Transmembrane</keyword>
<keyword evidence="1" id="KW-0472">Membrane</keyword>
<dbReference type="Proteomes" id="UP000319578">
    <property type="component" value="Unassembled WGS sequence"/>
</dbReference>
<feature type="transmembrane region" description="Helical" evidence="1">
    <location>
        <begin position="6"/>
        <end position="26"/>
    </location>
</feature>
<evidence type="ECO:0000313" key="2">
    <source>
        <dbReference type="EMBL" id="GED66373.1"/>
    </source>
</evidence>
<dbReference type="Gene3D" id="1.25.40.10">
    <property type="entry name" value="Tetratricopeptide repeat domain"/>
    <property type="match status" value="1"/>
</dbReference>
<proteinExistence type="predicted"/>
<organism evidence="3 4">
    <name type="scientific">Brevibacillus reuszeri</name>
    <dbReference type="NCBI Taxonomy" id="54915"/>
    <lineage>
        <taxon>Bacteria</taxon>
        <taxon>Bacillati</taxon>
        <taxon>Bacillota</taxon>
        <taxon>Bacilli</taxon>
        <taxon>Bacillales</taxon>
        <taxon>Paenibacillaceae</taxon>
        <taxon>Brevibacillus</taxon>
    </lineage>
</organism>
<comment type="caution">
    <text evidence="3">The sequence shown here is derived from an EMBL/GenBank/DDBJ whole genome shotgun (WGS) entry which is preliminary data.</text>
</comment>
<evidence type="ECO:0000313" key="3">
    <source>
        <dbReference type="EMBL" id="KNB71349.1"/>
    </source>
</evidence>
<evidence type="ECO:0000256" key="1">
    <source>
        <dbReference type="SAM" id="Phobius"/>
    </source>
</evidence>
<dbReference type="InterPro" id="IPR011990">
    <property type="entry name" value="TPR-like_helical_dom_sf"/>
</dbReference>
<reference evidence="2 5" key="3">
    <citation type="submission" date="2019-06" db="EMBL/GenBank/DDBJ databases">
        <title>Whole genome shotgun sequence of Brevibacillus reuszeri NBRC 15719.</title>
        <authorList>
            <person name="Hosoyama A."/>
            <person name="Uohara A."/>
            <person name="Ohji S."/>
            <person name="Ichikawa N."/>
        </authorList>
    </citation>
    <scope>NUCLEOTIDE SEQUENCE [LARGE SCALE GENOMIC DNA]</scope>
    <source>
        <strain evidence="2 5">NBRC 15719</strain>
    </source>
</reference>
<dbReference type="STRING" id="54915.ADS79_21335"/>
<reference evidence="4" key="1">
    <citation type="submission" date="2015-07" db="EMBL/GenBank/DDBJ databases">
        <title>Genome sequencing project for genomic taxonomy and phylogenomics of Bacillus-like bacteria.</title>
        <authorList>
            <person name="Liu B."/>
            <person name="Wang J."/>
            <person name="Zhu Y."/>
            <person name="Liu G."/>
            <person name="Chen Q."/>
            <person name="Chen Z."/>
            <person name="Lan J."/>
            <person name="Che J."/>
            <person name="Ge C."/>
            <person name="Shi H."/>
            <person name="Pan Z."/>
            <person name="Liu X."/>
        </authorList>
    </citation>
    <scope>NUCLEOTIDE SEQUENCE [LARGE SCALE GENOMIC DNA]</scope>
    <source>
        <strain evidence="4">DSM 9887</strain>
    </source>
</reference>
<gene>
    <name evidence="3" type="ORF">ADS79_21335</name>
    <name evidence="2" type="ORF">BRE01_00750</name>
</gene>
<dbReference type="PATRIC" id="fig|54915.3.peg.3399"/>
<dbReference type="OrthoDB" id="2466464at2"/>
<reference evidence="3" key="2">
    <citation type="submission" date="2015-07" db="EMBL/GenBank/DDBJ databases">
        <title>MeaNS - Measles Nucleotide Surveillance Program.</title>
        <authorList>
            <person name="Tran T."/>
            <person name="Druce J."/>
        </authorList>
    </citation>
    <scope>NUCLEOTIDE SEQUENCE</scope>
    <source>
        <strain evidence="3">DSM 9887</strain>
    </source>
</reference>
<dbReference type="EMBL" id="BJON01000002">
    <property type="protein sequence ID" value="GED66373.1"/>
    <property type="molecule type" value="Genomic_DNA"/>
</dbReference>
<sequence>MDYLSLNLTSTLAGLAAVILVMFLRLHWPFRFQYMANLYKRRLDIRLRFLDASYRKNRSRSVAMLDKSTHEIMSGNYELAEKFVVQGINVCKEQPTLFNQAMIHYLFYNLAVVYYSSGRYSEALEVAFRIYQRDQGMTDSLALIACSHARLGEVDSALEAYKLIARKRSARDWKLFCLAEIEAAKGNYEHALAYLRQLMGKSSARFLHLNYSELEKRLEEWQKAATQAG</sequence>
<dbReference type="AlphaFoldDB" id="A0A0K9YRL5"/>
<protein>
    <submittedName>
        <fullName evidence="3">Uncharacterized protein</fullName>
    </submittedName>
</protein>
<keyword evidence="1" id="KW-1133">Transmembrane helix</keyword>
<evidence type="ECO:0000313" key="4">
    <source>
        <dbReference type="Proteomes" id="UP000036834"/>
    </source>
</evidence>
<dbReference type="EMBL" id="LGIQ01000009">
    <property type="protein sequence ID" value="KNB71349.1"/>
    <property type="molecule type" value="Genomic_DNA"/>
</dbReference>
<accession>A0A0K9YRL5</accession>
<evidence type="ECO:0000313" key="5">
    <source>
        <dbReference type="Proteomes" id="UP000319578"/>
    </source>
</evidence>
<dbReference type="SUPFAM" id="SSF48452">
    <property type="entry name" value="TPR-like"/>
    <property type="match status" value="1"/>
</dbReference>
<name>A0A0K9YRL5_9BACL</name>
<keyword evidence="5" id="KW-1185">Reference proteome</keyword>
<dbReference type="Proteomes" id="UP000036834">
    <property type="component" value="Unassembled WGS sequence"/>
</dbReference>
<dbReference type="RefSeq" id="WP_049740382.1">
    <property type="nucleotide sequence ID" value="NZ_BJON01000002.1"/>
</dbReference>